<evidence type="ECO:0000313" key="1">
    <source>
        <dbReference type="EMBL" id="NLS14867.1"/>
    </source>
</evidence>
<dbReference type="EMBL" id="JABAIK010000033">
    <property type="protein sequence ID" value="NLS14867.1"/>
    <property type="molecule type" value="Genomic_DNA"/>
</dbReference>
<comment type="caution">
    <text evidence="1">The sequence shown here is derived from an EMBL/GenBank/DDBJ whole genome shotgun (WGS) entry which is preliminary data.</text>
</comment>
<organism evidence="1 2">
    <name type="scientific">Vibrio agarilyticus</name>
    <dbReference type="NCBI Taxonomy" id="2726741"/>
    <lineage>
        <taxon>Bacteria</taxon>
        <taxon>Pseudomonadati</taxon>
        <taxon>Pseudomonadota</taxon>
        <taxon>Gammaproteobacteria</taxon>
        <taxon>Vibrionales</taxon>
        <taxon>Vibrionaceae</taxon>
        <taxon>Vibrio</taxon>
    </lineage>
</organism>
<name>A0A7X8TUN8_9VIBR</name>
<evidence type="ECO:0000313" key="2">
    <source>
        <dbReference type="Proteomes" id="UP000535589"/>
    </source>
</evidence>
<proteinExistence type="predicted"/>
<gene>
    <name evidence="1" type="ORF">HGP28_18580</name>
</gene>
<protein>
    <submittedName>
        <fullName evidence="1">Amino acid adenylation</fullName>
    </submittedName>
</protein>
<dbReference type="RefSeq" id="WP_168837940.1">
    <property type="nucleotide sequence ID" value="NZ_JABAIK010000033.1"/>
</dbReference>
<keyword evidence="2" id="KW-1185">Reference proteome</keyword>
<dbReference type="AlphaFoldDB" id="A0A7X8TUN8"/>
<reference evidence="1 2" key="1">
    <citation type="submission" date="2020-04" db="EMBL/GenBank/DDBJ databases">
        <title>Vibrio sp. SM6, a novel species isolated from seawater.</title>
        <authorList>
            <person name="Wang X."/>
        </authorList>
    </citation>
    <scope>NUCLEOTIDE SEQUENCE [LARGE SCALE GENOMIC DNA]</scope>
    <source>
        <strain evidence="1 2">SM6</strain>
    </source>
</reference>
<dbReference type="Proteomes" id="UP000535589">
    <property type="component" value="Unassembled WGS sequence"/>
</dbReference>
<accession>A0A7X8TUN8</accession>
<sequence length="229" mass="26620">MQIKFSATNALNKWLKADFPRLPAEEGKQAGVNKLNSNAESMCWQVHLIENRYQSPEKTLIICEANSRFTYFLPLNRLFFTPDELAKRLKIEWQFAFVEALESYAFQANTIKEKGFISRYDIATLLSNLDDIDFTPQWVKNTDLSINGHIADAAQWVTQTLDDRNLHCLNTPLAFELSNYINCQTKSIKVGSKKQRFIPIERLFEYVQKITKLTPPYHDMSNVVPFRCR</sequence>